<dbReference type="OrthoDB" id="3944452at2759"/>
<comment type="caution">
    <text evidence="2">The sequence shown here is derived from an EMBL/GenBank/DDBJ whole genome shotgun (WGS) entry which is preliminary data.</text>
</comment>
<dbReference type="EMBL" id="JAHFXF010000508">
    <property type="protein sequence ID" value="KAG9686507.1"/>
    <property type="molecule type" value="Genomic_DNA"/>
</dbReference>
<feature type="compositionally biased region" description="Pro residues" evidence="1">
    <location>
        <begin position="51"/>
        <end position="61"/>
    </location>
</feature>
<organism evidence="2 3">
    <name type="scientific">Aureobasidium melanogenum</name>
    <name type="common">Aureobasidium pullulans var. melanogenum</name>
    <dbReference type="NCBI Taxonomy" id="46634"/>
    <lineage>
        <taxon>Eukaryota</taxon>
        <taxon>Fungi</taxon>
        <taxon>Dikarya</taxon>
        <taxon>Ascomycota</taxon>
        <taxon>Pezizomycotina</taxon>
        <taxon>Dothideomycetes</taxon>
        <taxon>Dothideomycetidae</taxon>
        <taxon>Dothideales</taxon>
        <taxon>Saccotheciaceae</taxon>
        <taxon>Aureobasidium</taxon>
    </lineage>
</organism>
<dbReference type="Proteomes" id="UP000779574">
    <property type="component" value="Unassembled WGS sequence"/>
</dbReference>
<dbReference type="AlphaFoldDB" id="A0A9P8EC77"/>
<feature type="region of interest" description="Disordered" evidence="1">
    <location>
        <begin position="45"/>
        <end position="67"/>
    </location>
</feature>
<protein>
    <submittedName>
        <fullName evidence="2">Uncharacterized protein</fullName>
    </submittedName>
</protein>
<evidence type="ECO:0000313" key="3">
    <source>
        <dbReference type="Proteomes" id="UP000779574"/>
    </source>
</evidence>
<gene>
    <name evidence="2" type="ORF">KCU76_g10973</name>
</gene>
<feature type="non-terminal residue" evidence="2">
    <location>
        <position position="223"/>
    </location>
</feature>
<accession>A0A9P8EC77</accession>
<reference evidence="2" key="1">
    <citation type="journal article" date="2021" name="J Fungi (Basel)">
        <title>Virulence traits and population genomics of the black yeast Aureobasidium melanogenum.</title>
        <authorList>
            <person name="Cernosa A."/>
            <person name="Sun X."/>
            <person name="Gostincar C."/>
            <person name="Fang C."/>
            <person name="Gunde-Cimerman N."/>
            <person name="Song Z."/>
        </authorList>
    </citation>
    <scope>NUCLEOTIDE SEQUENCE</scope>
    <source>
        <strain evidence="2">EXF-9911</strain>
    </source>
</reference>
<name>A0A9P8EC77_AURME</name>
<evidence type="ECO:0000256" key="1">
    <source>
        <dbReference type="SAM" id="MobiDB-lite"/>
    </source>
</evidence>
<reference evidence="2" key="2">
    <citation type="submission" date="2021-08" db="EMBL/GenBank/DDBJ databases">
        <authorList>
            <person name="Gostincar C."/>
            <person name="Sun X."/>
            <person name="Song Z."/>
            <person name="Gunde-Cimerman N."/>
        </authorList>
    </citation>
    <scope>NUCLEOTIDE SEQUENCE</scope>
    <source>
        <strain evidence="2">EXF-9911</strain>
    </source>
</reference>
<feature type="region of interest" description="Disordered" evidence="1">
    <location>
        <begin position="83"/>
        <end position="111"/>
    </location>
</feature>
<evidence type="ECO:0000313" key="2">
    <source>
        <dbReference type="EMBL" id="KAG9686507.1"/>
    </source>
</evidence>
<proteinExistence type="predicted"/>
<sequence>MTSVERVDEHSSQIKFNEDIFHTSTQETLSPLKIHAVHVEDRPIPETIDISPPPSPSPPLDNTPITRTSTDELESFDKAPVVDATEEQVSENQMQQKPPAIPPKSPLRGAKKTNWLSRLLSRTVGRLSCFHGNNHKEATKQYKNREARAGSSSCRSGTVGSGHPVISIPNLGGIADFGDIFAECFANLADCGGGSLGCGGDSADCGGGSSANCGGGTGNCAGD</sequence>